<evidence type="ECO:0000313" key="3">
    <source>
        <dbReference type="Ensembl" id="ENSSGRP00000055143.1"/>
    </source>
</evidence>
<dbReference type="OMA" id="GEHIGLC"/>
<dbReference type="Ensembl" id="ENSSGRT00000058893.1">
    <property type="protein sequence ID" value="ENSSGRP00000055143.1"/>
    <property type="gene ID" value="ENSSGRG00000028948.1"/>
</dbReference>
<reference evidence="3" key="1">
    <citation type="submission" date="2025-08" db="UniProtKB">
        <authorList>
            <consortium name="Ensembl"/>
        </authorList>
    </citation>
    <scope>IDENTIFICATION</scope>
</reference>
<dbReference type="AlphaFoldDB" id="A0A672NYK6"/>
<dbReference type="InterPro" id="IPR042997">
    <property type="entry name" value="Fhl1"/>
</dbReference>
<dbReference type="Gene3D" id="2.10.110.10">
    <property type="entry name" value="Cysteine Rich Protein"/>
    <property type="match status" value="1"/>
</dbReference>
<dbReference type="InParanoid" id="A0A672NYK6"/>
<dbReference type="GO" id="GO:0007517">
    <property type="term" value="P:muscle organ development"/>
    <property type="evidence" value="ECO:0007669"/>
    <property type="project" value="InterPro"/>
</dbReference>
<dbReference type="PANTHER" id="PTHR47029:SF2">
    <property type="entry name" value="FOUR AND A HALF LIM DOMAINS PROTEIN 1"/>
    <property type="match status" value="1"/>
</dbReference>
<organism evidence="3 4">
    <name type="scientific">Sinocyclocheilus grahami</name>
    <name type="common">Dianchi golden-line fish</name>
    <name type="synonym">Barbus grahami</name>
    <dbReference type="NCBI Taxonomy" id="75366"/>
    <lineage>
        <taxon>Eukaryota</taxon>
        <taxon>Metazoa</taxon>
        <taxon>Chordata</taxon>
        <taxon>Craniata</taxon>
        <taxon>Vertebrata</taxon>
        <taxon>Euteleostomi</taxon>
        <taxon>Actinopterygii</taxon>
        <taxon>Neopterygii</taxon>
        <taxon>Teleostei</taxon>
        <taxon>Ostariophysi</taxon>
        <taxon>Cypriniformes</taxon>
        <taxon>Cyprinidae</taxon>
        <taxon>Cyprininae</taxon>
        <taxon>Sinocyclocheilus</taxon>
    </lineage>
</organism>
<dbReference type="Pfam" id="PF25076">
    <property type="entry name" value="LIM_FHL2-3_N"/>
    <property type="match status" value="1"/>
</dbReference>
<dbReference type="GO" id="GO:0044325">
    <property type="term" value="F:transmembrane transporter binding"/>
    <property type="evidence" value="ECO:0007669"/>
    <property type="project" value="TreeGrafter"/>
</dbReference>
<name>A0A672NYK6_SINGR</name>
<sequence length="63" mass="7242">MTDRFDCFYCRDNLQGKKYVKKDDKPVCVRCFDKLCANTCAECRKPIGADANGNNILVQNLFM</sequence>
<proteinExistence type="predicted"/>
<dbReference type="InterPro" id="IPR056807">
    <property type="entry name" value="LIM_FHL1/2/3/5_N"/>
</dbReference>
<protein>
    <recommendedName>
        <fullName evidence="2">FHL1/2/3/5 N-terminal LIM domain-containing protein</fullName>
    </recommendedName>
</protein>
<keyword evidence="4" id="KW-1185">Reference proteome</keyword>
<keyword evidence="1" id="KW-0677">Repeat</keyword>
<dbReference type="Proteomes" id="UP000472262">
    <property type="component" value="Unassembled WGS sequence"/>
</dbReference>
<accession>A0A672NYK6</accession>
<reference evidence="3" key="2">
    <citation type="submission" date="2025-09" db="UniProtKB">
        <authorList>
            <consortium name="Ensembl"/>
        </authorList>
    </citation>
    <scope>IDENTIFICATION</scope>
</reference>
<evidence type="ECO:0000256" key="1">
    <source>
        <dbReference type="ARBA" id="ARBA00022737"/>
    </source>
</evidence>
<evidence type="ECO:0000313" key="4">
    <source>
        <dbReference type="Proteomes" id="UP000472262"/>
    </source>
</evidence>
<feature type="domain" description="FHL1/2/3/5 N-terminal LIM" evidence="2">
    <location>
        <begin position="6"/>
        <end position="33"/>
    </location>
</feature>
<evidence type="ECO:0000259" key="2">
    <source>
        <dbReference type="Pfam" id="PF25076"/>
    </source>
</evidence>
<dbReference type="PANTHER" id="PTHR47029">
    <property type="entry name" value="FOUR AND A HALF LIM DOMAINS PROTEIN 1"/>
    <property type="match status" value="1"/>
</dbReference>
<dbReference type="SUPFAM" id="SSF57716">
    <property type="entry name" value="Glucocorticoid receptor-like (DNA-binding domain)"/>
    <property type="match status" value="1"/>
</dbReference>